<dbReference type="Gene3D" id="3.40.1230.10">
    <property type="entry name" value="MTH938-like"/>
    <property type="match status" value="1"/>
</dbReference>
<comment type="caution">
    <text evidence="10">The sequence shown here is derived from an EMBL/GenBank/DDBJ whole genome shotgun (WGS) entry which is preliminary data.</text>
</comment>
<dbReference type="FunFam" id="3.40.1230.10:FF:000002">
    <property type="entry name" value="NADH dehydrogenase [ubiquinone] 1 alpha subcomplex assembly factor 3"/>
    <property type="match status" value="1"/>
</dbReference>
<dbReference type="Proteomes" id="UP001474421">
    <property type="component" value="Unassembled WGS sequence"/>
</dbReference>
<keyword evidence="6" id="KW-0496">Mitochondrion</keyword>
<evidence type="ECO:0000313" key="10">
    <source>
        <dbReference type="EMBL" id="KAK9406000.1"/>
    </source>
</evidence>
<dbReference type="InterPro" id="IPR034095">
    <property type="entry name" value="NDUF3"/>
</dbReference>
<dbReference type="PANTHER" id="PTHR21192:SF2">
    <property type="entry name" value="NADH DEHYDROGENASE [UBIQUINONE] 1 ALPHA SUBCOMPLEX ASSEMBLY FACTOR 3"/>
    <property type="match status" value="1"/>
</dbReference>
<evidence type="ECO:0000256" key="4">
    <source>
        <dbReference type="ARBA" id="ARBA00021776"/>
    </source>
</evidence>
<dbReference type="GO" id="GO:0005634">
    <property type="term" value="C:nucleus"/>
    <property type="evidence" value="ECO:0007669"/>
    <property type="project" value="UniProtKB-SubCell"/>
</dbReference>
<evidence type="ECO:0000313" key="11">
    <source>
        <dbReference type="Proteomes" id="UP001474421"/>
    </source>
</evidence>
<comment type="similarity">
    <text evidence="9">Belongs to the NDUFAF3 family.</text>
</comment>
<dbReference type="InterPro" id="IPR036748">
    <property type="entry name" value="MTH938-like_sf"/>
</dbReference>
<evidence type="ECO:0000256" key="5">
    <source>
        <dbReference type="ARBA" id="ARBA00022792"/>
    </source>
</evidence>
<dbReference type="PANTHER" id="PTHR21192">
    <property type="entry name" value="NUCLEAR PROTEIN E3-3"/>
    <property type="match status" value="1"/>
</dbReference>
<keyword evidence="5" id="KW-0999">Mitochondrion inner membrane</keyword>
<evidence type="ECO:0000256" key="6">
    <source>
        <dbReference type="ARBA" id="ARBA00023128"/>
    </source>
</evidence>
<name>A0AAW1BVE4_CROAD</name>
<dbReference type="GO" id="GO:0032981">
    <property type="term" value="P:mitochondrial respiratory chain complex I assembly"/>
    <property type="evidence" value="ECO:0007669"/>
    <property type="project" value="InterPro"/>
</dbReference>
<dbReference type="AlphaFoldDB" id="A0AAW1BVE4"/>
<dbReference type="SUPFAM" id="SSF64076">
    <property type="entry name" value="MTH938-like"/>
    <property type="match status" value="1"/>
</dbReference>
<gene>
    <name evidence="10" type="ORF">NXF25_004774</name>
</gene>
<evidence type="ECO:0000256" key="2">
    <source>
        <dbReference type="ARBA" id="ARBA00004123"/>
    </source>
</evidence>
<evidence type="ECO:0000256" key="9">
    <source>
        <dbReference type="ARBA" id="ARBA00049984"/>
    </source>
</evidence>
<comment type="function">
    <text evidence="1">Essential factor for the assembly of mitochondrial NADH:ubiquinone oxidoreductase complex (complex I).</text>
</comment>
<evidence type="ECO:0000256" key="8">
    <source>
        <dbReference type="ARBA" id="ARBA00023242"/>
    </source>
</evidence>
<reference evidence="10 11" key="1">
    <citation type="journal article" date="2024" name="Proc. Natl. Acad. Sci. U.S.A.">
        <title>The genetic regulatory architecture and epigenomic basis for age-related changes in rattlesnake venom.</title>
        <authorList>
            <person name="Hogan M.P."/>
            <person name="Holding M.L."/>
            <person name="Nystrom G.S."/>
            <person name="Colston T.J."/>
            <person name="Bartlett D.A."/>
            <person name="Mason A.J."/>
            <person name="Ellsworth S.A."/>
            <person name="Rautsaw R.M."/>
            <person name="Lawrence K.C."/>
            <person name="Strickland J.L."/>
            <person name="He B."/>
            <person name="Fraser P."/>
            <person name="Margres M.J."/>
            <person name="Gilbert D.M."/>
            <person name="Gibbs H.L."/>
            <person name="Parkinson C.L."/>
            <person name="Rokyta D.R."/>
        </authorList>
    </citation>
    <scope>NUCLEOTIDE SEQUENCE [LARGE SCALE GENOMIC DNA]</scope>
    <source>
        <strain evidence="10">DRR0105</strain>
    </source>
</reference>
<dbReference type="Pfam" id="PF04430">
    <property type="entry name" value="DUF498"/>
    <property type="match status" value="1"/>
</dbReference>
<evidence type="ECO:0000256" key="7">
    <source>
        <dbReference type="ARBA" id="ARBA00023136"/>
    </source>
</evidence>
<protein>
    <recommendedName>
        <fullName evidence="4">NADH dehydrogenase [ubiquinone] 1 alpha subcomplex assembly factor 3</fullName>
    </recommendedName>
</protein>
<keyword evidence="8" id="KW-0539">Nucleus</keyword>
<dbReference type="EMBL" id="JAOTOJ010000002">
    <property type="protein sequence ID" value="KAK9406000.1"/>
    <property type="molecule type" value="Genomic_DNA"/>
</dbReference>
<keyword evidence="11" id="KW-1185">Reference proteome</keyword>
<dbReference type="GO" id="GO:0005743">
    <property type="term" value="C:mitochondrial inner membrane"/>
    <property type="evidence" value="ECO:0007669"/>
    <property type="project" value="UniProtKB-SubCell"/>
</dbReference>
<evidence type="ECO:0000256" key="3">
    <source>
        <dbReference type="ARBA" id="ARBA00004273"/>
    </source>
</evidence>
<keyword evidence="7" id="KW-0472">Membrane</keyword>
<accession>A0AAW1BVE4</accession>
<proteinExistence type="inferred from homology"/>
<comment type="subcellular location">
    <subcellularLocation>
        <location evidence="3">Mitochondrion inner membrane</location>
    </subcellularLocation>
    <subcellularLocation>
        <location evidence="2">Nucleus</location>
    </subcellularLocation>
</comment>
<dbReference type="InterPro" id="IPR007523">
    <property type="entry name" value="NDUFAF3/AAMDC"/>
</dbReference>
<sequence>MRVLAPTTARGRGAALPGKAPPALPVALMAALRSLGSALVWRARPAFPRSFRQSQRNHRLTPSDDELLQKTTIHHLERESPNIMFIENYTNFGFSINGNTVVGPCAILPEAILQWNVGTYKDIIPDSLVLFYMLEPKIEIVVLGTGGKVERLDPDVLKCLQQRGIAVEVQSTPNACATFNFLVSERRVTAAGLIPPPPGTISE</sequence>
<evidence type="ECO:0000256" key="1">
    <source>
        <dbReference type="ARBA" id="ARBA00004069"/>
    </source>
</evidence>
<dbReference type="CDD" id="cd05125">
    <property type="entry name" value="Mth938_2P1-like"/>
    <property type="match status" value="1"/>
</dbReference>
<organism evidence="10 11">
    <name type="scientific">Crotalus adamanteus</name>
    <name type="common">Eastern diamondback rattlesnake</name>
    <dbReference type="NCBI Taxonomy" id="8729"/>
    <lineage>
        <taxon>Eukaryota</taxon>
        <taxon>Metazoa</taxon>
        <taxon>Chordata</taxon>
        <taxon>Craniata</taxon>
        <taxon>Vertebrata</taxon>
        <taxon>Euteleostomi</taxon>
        <taxon>Lepidosauria</taxon>
        <taxon>Squamata</taxon>
        <taxon>Bifurcata</taxon>
        <taxon>Unidentata</taxon>
        <taxon>Episquamata</taxon>
        <taxon>Toxicofera</taxon>
        <taxon>Serpentes</taxon>
        <taxon>Colubroidea</taxon>
        <taxon>Viperidae</taxon>
        <taxon>Crotalinae</taxon>
        <taxon>Crotalus</taxon>
    </lineage>
</organism>